<protein>
    <recommendedName>
        <fullName evidence="3">DUF2589 domain-containing protein</fullName>
    </recommendedName>
</protein>
<reference evidence="1 2" key="1">
    <citation type="submission" date="2020-10" db="EMBL/GenBank/DDBJ databases">
        <title>Draft genome of Ramlibacter aquaticus LMG 30558.</title>
        <authorList>
            <person name="Props R."/>
        </authorList>
    </citation>
    <scope>NUCLEOTIDE SEQUENCE [LARGE SCALE GENOMIC DNA]</scope>
    <source>
        <strain evidence="1 2">LMG 30558</strain>
    </source>
</reference>
<evidence type="ECO:0000313" key="2">
    <source>
        <dbReference type="Proteomes" id="UP000715965"/>
    </source>
</evidence>
<accession>A0ABR9SCD8</accession>
<name>A0ABR9SCD8_9BURK</name>
<keyword evidence="2" id="KW-1185">Reference proteome</keyword>
<dbReference type="EMBL" id="JADDOJ010000014">
    <property type="protein sequence ID" value="MBE7940014.1"/>
    <property type="molecule type" value="Genomic_DNA"/>
</dbReference>
<evidence type="ECO:0008006" key="3">
    <source>
        <dbReference type="Google" id="ProtNLM"/>
    </source>
</evidence>
<dbReference type="Proteomes" id="UP000715965">
    <property type="component" value="Unassembled WGS sequence"/>
</dbReference>
<organism evidence="1 2">
    <name type="scientific">Ramlibacter aquaticus</name>
    <dbReference type="NCBI Taxonomy" id="2780094"/>
    <lineage>
        <taxon>Bacteria</taxon>
        <taxon>Pseudomonadati</taxon>
        <taxon>Pseudomonadota</taxon>
        <taxon>Betaproteobacteria</taxon>
        <taxon>Burkholderiales</taxon>
        <taxon>Comamonadaceae</taxon>
        <taxon>Ramlibacter</taxon>
    </lineage>
</organism>
<comment type="caution">
    <text evidence="1">The sequence shown here is derived from an EMBL/GenBank/DDBJ whole genome shotgun (WGS) entry which is preliminary data.</text>
</comment>
<sequence length="215" mass="24510">MSFLNQLKSQARALQDQQQQVQTRAQSQSQHTEAACRRALAYLQDLAHQLNVLEPDGPAMSLDGKTPWPRMKLIDFRVDARHQSVQGREGFERIAMGWRIVPRSGMPVRGSVRVNFPPDLERVQDRLAMGPVRHERLDIRSPETNKLLAYEFQYDTETRGNVMLTPDHERGLVHFRVMNGEGFGILHASHASEQVDQALLDELARLLVGQPNSFH</sequence>
<proteinExistence type="predicted"/>
<gene>
    <name evidence="1" type="ORF">IM725_05420</name>
</gene>
<dbReference type="RefSeq" id="WP_193779557.1">
    <property type="nucleotide sequence ID" value="NZ_JADDOJ010000014.1"/>
</dbReference>
<evidence type="ECO:0000313" key="1">
    <source>
        <dbReference type="EMBL" id="MBE7940014.1"/>
    </source>
</evidence>